<evidence type="ECO:0000256" key="2">
    <source>
        <dbReference type="SAM" id="Phobius"/>
    </source>
</evidence>
<organism evidence="4 5">
    <name type="scientific">Penicillium angulare</name>
    <dbReference type="NCBI Taxonomy" id="116970"/>
    <lineage>
        <taxon>Eukaryota</taxon>
        <taxon>Fungi</taxon>
        <taxon>Dikarya</taxon>
        <taxon>Ascomycota</taxon>
        <taxon>Pezizomycotina</taxon>
        <taxon>Eurotiomycetes</taxon>
        <taxon>Eurotiomycetidae</taxon>
        <taxon>Eurotiales</taxon>
        <taxon>Aspergillaceae</taxon>
        <taxon>Penicillium</taxon>
    </lineage>
</organism>
<feature type="chain" id="PRO_5040877525" evidence="3">
    <location>
        <begin position="22"/>
        <end position="338"/>
    </location>
</feature>
<keyword evidence="2" id="KW-0812">Transmembrane</keyword>
<evidence type="ECO:0000256" key="1">
    <source>
        <dbReference type="SAM" id="MobiDB-lite"/>
    </source>
</evidence>
<sequence length="338" mass="35672">MYPVRLATGAAAAIMAVAAVADSQSTTSTTALTFVYNNPSQYMLGASIITANSSETVAYVNCKSNYTSECSDQGWALPLTVEYGGATRDVTSDITSYYGKTLFIKYGSELCTFHSSSSSLHCTRSFNSLVTSGSLSTTTSSSGAYWYAGFTFATIDVTAGLENIAHAATTTSDASPASTVTATSAPETSTPAATDSSTSSSSSSSKSWIAGAVIGAVVGVFLIIALAYWEVRRKRKGNADAQDSNTALGRNGAVSELFQEHAREMDGSGRPTELYGDSERTDHAQEMDGRGRATELHGDFEPTELAPDTPRTEVPVDQTNLDEKNEKTMDQSTISELP</sequence>
<keyword evidence="2" id="KW-1133">Transmembrane helix</keyword>
<reference evidence="4" key="2">
    <citation type="journal article" date="2023" name="IMA Fungus">
        <title>Comparative genomic study of the Penicillium genus elucidates a diverse pangenome and 15 lateral gene transfer events.</title>
        <authorList>
            <person name="Petersen C."/>
            <person name="Sorensen T."/>
            <person name="Nielsen M.R."/>
            <person name="Sondergaard T.E."/>
            <person name="Sorensen J.L."/>
            <person name="Fitzpatrick D.A."/>
            <person name="Frisvad J.C."/>
            <person name="Nielsen K.L."/>
        </authorList>
    </citation>
    <scope>NUCLEOTIDE SEQUENCE</scope>
    <source>
        <strain evidence="4">IBT 30069</strain>
    </source>
</reference>
<evidence type="ECO:0000256" key="3">
    <source>
        <dbReference type="SAM" id="SignalP"/>
    </source>
</evidence>
<evidence type="ECO:0000313" key="4">
    <source>
        <dbReference type="EMBL" id="KAJ5100402.1"/>
    </source>
</evidence>
<dbReference type="OrthoDB" id="4502470at2759"/>
<gene>
    <name evidence="4" type="ORF">N7456_006454</name>
</gene>
<dbReference type="EMBL" id="JAPQKH010000004">
    <property type="protein sequence ID" value="KAJ5100402.1"/>
    <property type="molecule type" value="Genomic_DNA"/>
</dbReference>
<evidence type="ECO:0000313" key="5">
    <source>
        <dbReference type="Proteomes" id="UP001149165"/>
    </source>
</evidence>
<feature type="signal peptide" evidence="3">
    <location>
        <begin position="1"/>
        <end position="21"/>
    </location>
</feature>
<accession>A0A9W9FI39</accession>
<proteinExistence type="predicted"/>
<reference evidence="4" key="1">
    <citation type="submission" date="2022-11" db="EMBL/GenBank/DDBJ databases">
        <authorList>
            <person name="Petersen C."/>
        </authorList>
    </citation>
    <scope>NUCLEOTIDE SEQUENCE</scope>
    <source>
        <strain evidence="4">IBT 30069</strain>
    </source>
</reference>
<feature type="transmembrane region" description="Helical" evidence="2">
    <location>
        <begin position="208"/>
        <end position="229"/>
    </location>
</feature>
<feature type="compositionally biased region" description="Basic and acidic residues" evidence="1">
    <location>
        <begin position="277"/>
        <end position="300"/>
    </location>
</feature>
<feature type="region of interest" description="Disordered" evidence="1">
    <location>
        <begin position="175"/>
        <end position="205"/>
    </location>
</feature>
<name>A0A9W9FI39_9EURO</name>
<keyword evidence="3" id="KW-0732">Signal</keyword>
<keyword evidence="5" id="KW-1185">Reference proteome</keyword>
<dbReference type="PANTHER" id="PTHR16861">
    <property type="entry name" value="GLYCOPROTEIN 38"/>
    <property type="match status" value="1"/>
</dbReference>
<protein>
    <submittedName>
        <fullName evidence="4">Uncharacterized protein</fullName>
    </submittedName>
</protein>
<dbReference type="AlphaFoldDB" id="A0A9W9FI39"/>
<keyword evidence="2" id="KW-0472">Membrane</keyword>
<dbReference type="Proteomes" id="UP001149165">
    <property type="component" value="Unassembled WGS sequence"/>
</dbReference>
<feature type="region of interest" description="Disordered" evidence="1">
    <location>
        <begin position="264"/>
        <end position="338"/>
    </location>
</feature>
<dbReference type="PANTHER" id="PTHR16861:SF4">
    <property type="entry name" value="SH3 DOMAIN PROTEIN (AFU_ORTHOLOGUE AFUA_1G13610)"/>
    <property type="match status" value="1"/>
</dbReference>
<comment type="caution">
    <text evidence="4">The sequence shown here is derived from an EMBL/GenBank/DDBJ whole genome shotgun (WGS) entry which is preliminary data.</text>
</comment>